<evidence type="ECO:0000256" key="2">
    <source>
        <dbReference type="ARBA" id="ARBA00023109"/>
    </source>
</evidence>
<dbReference type="Gene3D" id="1.10.150.20">
    <property type="entry name" value="5' to 3' exonuclease, C-terminal subdomain"/>
    <property type="match status" value="1"/>
</dbReference>
<dbReference type="EMBL" id="OR756648">
    <property type="protein sequence ID" value="WZE63422.1"/>
    <property type="molecule type" value="Genomic_DNA"/>
</dbReference>
<dbReference type="PANTHER" id="PTHR10133:SF27">
    <property type="entry name" value="DNA POLYMERASE NU"/>
    <property type="match status" value="1"/>
</dbReference>
<dbReference type="InterPro" id="IPR001098">
    <property type="entry name" value="DNA-dir_DNA_pol_A_palm_dom"/>
</dbReference>
<dbReference type="Gene3D" id="3.30.70.370">
    <property type="match status" value="1"/>
</dbReference>
<dbReference type="InterPro" id="IPR036397">
    <property type="entry name" value="RNaseH_sf"/>
</dbReference>
<dbReference type="PANTHER" id="PTHR10133">
    <property type="entry name" value="DNA POLYMERASE I"/>
    <property type="match status" value="1"/>
</dbReference>
<evidence type="ECO:0000259" key="3">
    <source>
        <dbReference type="SMART" id="SM00482"/>
    </source>
</evidence>
<evidence type="ECO:0000313" key="4">
    <source>
        <dbReference type="EMBL" id="WZE63422.1"/>
    </source>
</evidence>
<reference evidence="4" key="1">
    <citation type="submission" date="2023-10" db="EMBL/GenBank/DDBJ databases">
        <title>Two new lytic phages for Micrococcus sp. strain 1402.</title>
        <authorList>
            <person name="Petrzik K."/>
        </authorList>
    </citation>
    <scope>NUCLEOTIDE SEQUENCE</scope>
</reference>
<keyword evidence="2" id="KW-1194">Viral DNA replication</keyword>
<dbReference type="Gene3D" id="3.30.420.10">
    <property type="entry name" value="Ribonuclease H-like superfamily/Ribonuclease H"/>
    <property type="match status" value="1"/>
</dbReference>
<dbReference type="InterPro" id="IPR002298">
    <property type="entry name" value="DNA_polymerase_A"/>
</dbReference>
<sequence length="768" mass="87029">MGNKIYPSTLVRLMDTRGLKPTHPPALDTETSGLWVDAGARVSTVSVGWILNDDEVGEWAKVLGDEEQYLWDDGIWTLRKEITHGARSSEWANGDWLGREWVLSMAWPFDQGAMGTGKPEDRTDEIIAAGTGGLLGDIGWTPDAPPKDSENLGRGEWSQLCSWITSVAREAGLTMHNAKFDIHMMKAGVRGYDWAGVDLLDLVDWDTQGGADVWVGWRTADSGRATTSLKPNSAWLWGEHEGDEKQVISKYLKQKKLPPGRWDLMPWHVIAKYADQDARLTARYRRWQEHEQRRVYKSRADRKLAEYGWKAGWSADAFERRMDTMRMLTRVERRGLPFDSDLARSVVQELDQRIAEVEAVLAEALGDQVTLPMAKHYWFGSGDKLSDGGGDKTKRRDVRGLGLMDFGRTETGDPIVDQATLARMARDEYPLVAEWMAYKKLTDAKSRWYEGWTNRAGADGRLRTGFRQNGTASGRFSVEEIQLQAIPADYKVKGGPLAGLKTPRDLIGAGVPDGYGLWEMDLAQAELRVAADMAGCKRMLDMIAQGEDLHGYTARELFNTDPDDPRWGEYRQVAKRGNFSLIFGVGWETFAATLWKEAGVDWGERETRQMIGAWNDLYPEFRAAIRKHEEVVMNRYGRHGVGWIEEKTTGERRWFTKWDIEFYDQKKGRIEKSAHKAFNQRVQPALAQYGIDRWLGEERYLLERSEREGWDEGSGLVLMVHDSSVLLLPDGVADDVCEDLKVMGERLWDQRFPGLPGGLDISAWDSHA</sequence>
<dbReference type="Pfam" id="PF00476">
    <property type="entry name" value="DNA_pol_A"/>
    <property type="match status" value="1"/>
</dbReference>
<dbReference type="GO" id="GO:0039693">
    <property type="term" value="P:viral DNA genome replication"/>
    <property type="evidence" value="ECO:0007669"/>
    <property type="project" value="UniProtKB-KW"/>
</dbReference>
<dbReference type="GO" id="GO:0006302">
    <property type="term" value="P:double-strand break repair"/>
    <property type="evidence" value="ECO:0007669"/>
    <property type="project" value="TreeGrafter"/>
</dbReference>
<keyword evidence="1" id="KW-0235">DNA replication</keyword>
<dbReference type="GO" id="GO:0003887">
    <property type="term" value="F:DNA-directed DNA polymerase activity"/>
    <property type="evidence" value="ECO:0007669"/>
    <property type="project" value="InterPro"/>
</dbReference>
<feature type="domain" description="DNA-directed DNA polymerase family A palm" evidence="3">
    <location>
        <begin position="510"/>
        <end position="732"/>
    </location>
</feature>
<dbReference type="GO" id="GO:0006261">
    <property type="term" value="P:DNA-templated DNA replication"/>
    <property type="evidence" value="ECO:0007669"/>
    <property type="project" value="InterPro"/>
</dbReference>
<name>A0AAU6R620_9CAUD</name>
<dbReference type="GO" id="GO:0003677">
    <property type="term" value="F:DNA binding"/>
    <property type="evidence" value="ECO:0007669"/>
    <property type="project" value="InterPro"/>
</dbReference>
<protein>
    <submittedName>
        <fullName evidence="4">DNA polymerase</fullName>
    </submittedName>
</protein>
<dbReference type="SMART" id="SM00482">
    <property type="entry name" value="POLAc"/>
    <property type="match status" value="1"/>
</dbReference>
<organism evidence="4">
    <name type="scientific">Micrococcus phage Olihed</name>
    <dbReference type="NCBI Taxonomy" id="3092209"/>
    <lineage>
        <taxon>Viruses</taxon>
        <taxon>Duplodnaviria</taxon>
        <taxon>Heunggongvirae</taxon>
        <taxon>Uroviricota</taxon>
        <taxon>Caudoviricetes</taxon>
    </lineage>
</organism>
<dbReference type="SUPFAM" id="SSF56672">
    <property type="entry name" value="DNA/RNA polymerases"/>
    <property type="match status" value="1"/>
</dbReference>
<dbReference type="NCBIfam" id="NF038381">
    <property type="entry name" value="phage_DpoZ_2"/>
    <property type="match status" value="1"/>
</dbReference>
<dbReference type="InterPro" id="IPR043502">
    <property type="entry name" value="DNA/RNA_pol_sf"/>
</dbReference>
<dbReference type="PRINTS" id="PR00868">
    <property type="entry name" value="DNAPOLI"/>
</dbReference>
<accession>A0AAU6R620</accession>
<evidence type="ECO:0000256" key="1">
    <source>
        <dbReference type="ARBA" id="ARBA00022705"/>
    </source>
</evidence>
<proteinExistence type="predicted"/>